<dbReference type="OrthoDB" id="49068at2759"/>
<feature type="region of interest" description="Disordered" evidence="1">
    <location>
        <begin position="1"/>
        <end position="27"/>
    </location>
</feature>
<dbReference type="KEGG" id="fcy:FRACYDRAFT_262250"/>
<feature type="region of interest" description="Disordered" evidence="1">
    <location>
        <begin position="63"/>
        <end position="94"/>
    </location>
</feature>
<feature type="compositionally biased region" description="Basic and acidic residues" evidence="1">
    <location>
        <begin position="848"/>
        <end position="857"/>
    </location>
</feature>
<name>A0A1E7F5J7_9STRA</name>
<keyword evidence="4" id="KW-1185">Reference proteome</keyword>
<feature type="transmembrane region" description="Helical" evidence="2">
    <location>
        <begin position="382"/>
        <end position="406"/>
    </location>
</feature>
<feature type="compositionally biased region" description="Basic and acidic residues" evidence="1">
    <location>
        <begin position="37"/>
        <end position="51"/>
    </location>
</feature>
<feature type="compositionally biased region" description="Acidic residues" evidence="1">
    <location>
        <begin position="774"/>
        <end position="787"/>
    </location>
</feature>
<evidence type="ECO:0000256" key="1">
    <source>
        <dbReference type="SAM" id="MobiDB-lite"/>
    </source>
</evidence>
<evidence type="ECO:0000313" key="3">
    <source>
        <dbReference type="EMBL" id="OEU13420.1"/>
    </source>
</evidence>
<proteinExistence type="predicted"/>
<sequence length="979" mass="109234">MTNTSWYVKAETQNPRDGGDNKHQGIQKFVTYRRERKSLSSEKKEQGEEDKMLIVNRGRDLLELPPALQRKGSGSTTIQNENGNKDKEKNTAIKDNKYSNVNQERFDVSQPPNEINVSTPPSSSTVTLPPVDDQIIEPLDYRDPINTGNPRIRETLPFNFEIGLLVQQDSYTNDLLQNVEKVLEEYIEMEYQKLVDGAASETLRLEQVDLTLYLVDSKWWEERNRRHLDLDLLKGPLRSRQRNLQEQQQQSNIKLMAIDVVGSVYYSMDVDGSIPTPDDIQEQFSAAYIDIVSQNQLQQAIADAGIDGVLRLEQVTINNDLNGTTEVAPENSDAGDNISNLYKDDNDNINTNIEDSNPVMVENSIESSTSDKSSQLERPSTLSIVFGFVLTAIAIIGLVAYAYIFYRKRQKSLRKKRKMQETITFPSAAAAISKTNHNMPTRSIPQSSPIPATRSSNKMHANPMILSRADTSYSEDTSYKGIESSIGSEDISDSFAGELQLAASLDQQAWDEFQRKKAALDRGEINGASGLRAPNRMLNKNLKTSARAPVPSLLSKDLISSGEEEDEAIETDLEGTASFGNSFPYGDEENTSGGGGDDEVDKFPSSASPIRQEPESWEPYHSALSQPSNLGAWEEKKDERSPSDFFAQKLQDIQNDLSESARQPVDISRRSTDALTTDDSATSDILSEVSELSRYVRRYERRKDRKSKRDVHQQERHSSVGGIESYSSPAPNNTMSIGMDGRVYKPQSSNNYAGVTNFSSPIESPPYSPGLEEFVSDDDESNAEEIEGSQRLGISPYRTSNYTEPSYYKNPSARDEENSSPNRTQSSRTRSTRPQEDYRYSVGYGQDDSSHPHDKSRSSSSRLAHLRANDAIIDSSSDVNLTVPNGTLNSTSIMALSNANKGSDMARLNLGRTNKYKNTAAVVSAATSHHNDKTSTKSNYRFDKLRGLFEQRTNEQPEPIYPPGENWQNAGSLGNKNKN</sequence>
<feature type="compositionally biased region" description="Low complexity" evidence="1">
    <location>
        <begin position="117"/>
        <end position="130"/>
    </location>
</feature>
<dbReference type="InParanoid" id="A0A1E7F5J7"/>
<feature type="compositionally biased region" description="Polar residues" evidence="1">
    <location>
        <begin position="746"/>
        <end position="762"/>
    </location>
</feature>
<feature type="compositionally biased region" description="Low complexity" evidence="1">
    <location>
        <begin position="819"/>
        <end position="829"/>
    </location>
</feature>
<feature type="region of interest" description="Disordered" evidence="1">
    <location>
        <begin position="697"/>
        <end position="862"/>
    </location>
</feature>
<feature type="compositionally biased region" description="Basic and acidic residues" evidence="1">
    <location>
        <begin position="633"/>
        <end position="642"/>
    </location>
</feature>
<gene>
    <name evidence="3" type="ORF">FRACYDRAFT_262250</name>
</gene>
<feature type="region of interest" description="Disordered" evidence="1">
    <location>
        <begin position="438"/>
        <end position="460"/>
    </location>
</feature>
<feature type="region of interest" description="Disordered" evidence="1">
    <location>
        <begin position="575"/>
        <end position="685"/>
    </location>
</feature>
<accession>A0A1E7F5J7</accession>
<feature type="compositionally biased region" description="Polar residues" evidence="1">
    <location>
        <begin position="651"/>
        <end position="661"/>
    </location>
</feature>
<feature type="compositionally biased region" description="Basic and acidic residues" evidence="1">
    <location>
        <begin position="83"/>
        <end position="94"/>
    </location>
</feature>
<feature type="compositionally biased region" description="Acidic residues" evidence="1">
    <location>
        <begin position="586"/>
        <end position="600"/>
    </location>
</feature>
<feature type="compositionally biased region" description="Low complexity" evidence="1">
    <location>
        <begin position="673"/>
        <end position="684"/>
    </location>
</feature>
<dbReference type="Proteomes" id="UP000095751">
    <property type="component" value="Unassembled WGS sequence"/>
</dbReference>
<feature type="compositionally biased region" description="Polar residues" evidence="1">
    <location>
        <begin position="1"/>
        <end position="15"/>
    </location>
</feature>
<reference evidence="3 4" key="1">
    <citation type="submission" date="2016-09" db="EMBL/GenBank/DDBJ databases">
        <title>Extensive genetic diversity and differential bi-allelic expression allows diatom success in the polar Southern Ocean.</title>
        <authorList>
            <consortium name="DOE Joint Genome Institute"/>
            <person name="Mock T."/>
            <person name="Otillar R.P."/>
            <person name="Strauss J."/>
            <person name="Dupont C."/>
            <person name="Frickenhaus S."/>
            <person name="Maumus F."/>
            <person name="Mcmullan M."/>
            <person name="Sanges R."/>
            <person name="Schmutz J."/>
            <person name="Toseland A."/>
            <person name="Valas R."/>
            <person name="Veluchamy A."/>
            <person name="Ward B.J."/>
            <person name="Allen A."/>
            <person name="Barry K."/>
            <person name="Falciatore A."/>
            <person name="Ferrante M."/>
            <person name="Fortunato A.E."/>
            <person name="Gloeckner G."/>
            <person name="Gruber A."/>
            <person name="Hipkin R."/>
            <person name="Janech M."/>
            <person name="Kroth P."/>
            <person name="Leese F."/>
            <person name="Lindquist E."/>
            <person name="Lyon B.R."/>
            <person name="Martin J."/>
            <person name="Mayer C."/>
            <person name="Parker M."/>
            <person name="Quesneville H."/>
            <person name="Raymond J."/>
            <person name="Uhlig C."/>
            <person name="Valentin K.U."/>
            <person name="Worden A.Z."/>
            <person name="Armbrust E.V."/>
            <person name="Bowler C."/>
            <person name="Green B."/>
            <person name="Moulton V."/>
            <person name="Van Oosterhout C."/>
            <person name="Grigoriev I."/>
        </authorList>
    </citation>
    <scope>NUCLEOTIDE SEQUENCE [LARGE SCALE GENOMIC DNA]</scope>
    <source>
        <strain evidence="3 4">CCMP1102</strain>
    </source>
</reference>
<feature type="compositionally biased region" description="Polar residues" evidence="1">
    <location>
        <begin position="72"/>
        <end position="82"/>
    </location>
</feature>
<keyword evidence="2" id="KW-0812">Transmembrane</keyword>
<feature type="region of interest" description="Disordered" evidence="1">
    <location>
        <begin position="949"/>
        <end position="979"/>
    </location>
</feature>
<feature type="region of interest" description="Disordered" evidence="1">
    <location>
        <begin position="32"/>
        <end position="51"/>
    </location>
</feature>
<evidence type="ECO:0000256" key="2">
    <source>
        <dbReference type="SAM" id="Phobius"/>
    </source>
</evidence>
<keyword evidence="2" id="KW-1133">Transmembrane helix</keyword>
<feature type="compositionally biased region" description="Polar residues" evidence="1">
    <location>
        <begin position="725"/>
        <end position="736"/>
    </location>
</feature>
<dbReference type="EMBL" id="KV784361">
    <property type="protein sequence ID" value="OEU13420.1"/>
    <property type="molecule type" value="Genomic_DNA"/>
</dbReference>
<feature type="compositionally biased region" description="Polar residues" evidence="1">
    <location>
        <begin position="966"/>
        <end position="979"/>
    </location>
</feature>
<feature type="region of interest" description="Disordered" evidence="1">
    <location>
        <begin position="109"/>
        <end position="130"/>
    </location>
</feature>
<feature type="compositionally biased region" description="Polar residues" evidence="1">
    <location>
        <begin position="438"/>
        <end position="459"/>
    </location>
</feature>
<evidence type="ECO:0000313" key="4">
    <source>
        <dbReference type="Proteomes" id="UP000095751"/>
    </source>
</evidence>
<dbReference type="AlphaFoldDB" id="A0A1E7F5J7"/>
<protein>
    <submittedName>
        <fullName evidence="3">Uncharacterized protein</fullName>
    </submittedName>
</protein>
<organism evidence="3 4">
    <name type="scientific">Fragilariopsis cylindrus CCMP1102</name>
    <dbReference type="NCBI Taxonomy" id="635003"/>
    <lineage>
        <taxon>Eukaryota</taxon>
        <taxon>Sar</taxon>
        <taxon>Stramenopiles</taxon>
        <taxon>Ochrophyta</taxon>
        <taxon>Bacillariophyta</taxon>
        <taxon>Bacillariophyceae</taxon>
        <taxon>Bacillariophycidae</taxon>
        <taxon>Bacillariales</taxon>
        <taxon>Bacillariaceae</taxon>
        <taxon>Fragilariopsis</taxon>
    </lineage>
</organism>
<keyword evidence="2" id="KW-0472">Membrane</keyword>